<dbReference type="GO" id="GO:0000981">
    <property type="term" value="F:DNA-binding transcription factor activity, RNA polymerase II-specific"/>
    <property type="evidence" value="ECO:0007669"/>
    <property type="project" value="InterPro"/>
</dbReference>
<dbReference type="SUPFAM" id="SSF57701">
    <property type="entry name" value="Zn2/Cys6 DNA-binding domain"/>
    <property type="match status" value="1"/>
</dbReference>
<evidence type="ECO:0000313" key="9">
    <source>
        <dbReference type="EMBL" id="KAF4465864.1"/>
    </source>
</evidence>
<evidence type="ECO:0000256" key="4">
    <source>
        <dbReference type="ARBA" id="ARBA00023125"/>
    </source>
</evidence>
<reference evidence="9 10" key="1">
    <citation type="submission" date="2020-01" db="EMBL/GenBank/DDBJ databases">
        <title>Identification and distribution of gene clusters putatively required for synthesis of sphingolipid metabolism inhibitors in phylogenetically diverse species of the filamentous fungus Fusarium.</title>
        <authorList>
            <person name="Kim H.-S."/>
            <person name="Busman M."/>
            <person name="Brown D.W."/>
            <person name="Divon H."/>
            <person name="Uhlig S."/>
            <person name="Proctor R.H."/>
        </authorList>
    </citation>
    <scope>NUCLEOTIDE SEQUENCE [LARGE SCALE GENOMIC DNA]</scope>
    <source>
        <strain evidence="9 10">NRRL 20459</strain>
    </source>
</reference>
<feature type="region of interest" description="Disordered" evidence="7">
    <location>
        <begin position="456"/>
        <end position="478"/>
    </location>
</feature>
<feature type="compositionally biased region" description="Low complexity" evidence="7">
    <location>
        <begin position="456"/>
        <end position="469"/>
    </location>
</feature>
<keyword evidence="4" id="KW-0238">DNA-binding</keyword>
<feature type="region of interest" description="Disordered" evidence="7">
    <location>
        <begin position="239"/>
        <end position="258"/>
    </location>
</feature>
<gene>
    <name evidence="9" type="ORF">FALBO_7295</name>
</gene>
<dbReference type="GO" id="GO:0003677">
    <property type="term" value="F:DNA binding"/>
    <property type="evidence" value="ECO:0007669"/>
    <property type="project" value="UniProtKB-KW"/>
</dbReference>
<dbReference type="Proteomes" id="UP000554235">
    <property type="component" value="Unassembled WGS sequence"/>
</dbReference>
<evidence type="ECO:0000256" key="1">
    <source>
        <dbReference type="ARBA" id="ARBA00022723"/>
    </source>
</evidence>
<evidence type="ECO:0000256" key="3">
    <source>
        <dbReference type="ARBA" id="ARBA00023015"/>
    </source>
</evidence>
<feature type="domain" description="Zn(2)-C6 fungal-type" evidence="8">
    <location>
        <begin position="152"/>
        <end position="194"/>
    </location>
</feature>
<dbReference type="SMART" id="SM00066">
    <property type="entry name" value="GAL4"/>
    <property type="match status" value="1"/>
</dbReference>
<keyword evidence="5" id="KW-0804">Transcription</keyword>
<evidence type="ECO:0000256" key="6">
    <source>
        <dbReference type="ARBA" id="ARBA00023242"/>
    </source>
</evidence>
<evidence type="ECO:0000259" key="8">
    <source>
        <dbReference type="SMART" id="SM00066"/>
    </source>
</evidence>
<dbReference type="Gene3D" id="4.10.240.10">
    <property type="entry name" value="Zn(2)-C6 fungal-type DNA-binding domain"/>
    <property type="match status" value="1"/>
</dbReference>
<dbReference type="CDD" id="cd00067">
    <property type="entry name" value="GAL4"/>
    <property type="match status" value="1"/>
</dbReference>
<comment type="caution">
    <text evidence="9">The sequence shown here is derived from an EMBL/GenBank/DDBJ whole genome shotgun (WGS) entry which is preliminary data.</text>
</comment>
<dbReference type="OrthoDB" id="39175at2759"/>
<dbReference type="EMBL" id="JAADYS010000964">
    <property type="protein sequence ID" value="KAF4465864.1"/>
    <property type="molecule type" value="Genomic_DNA"/>
</dbReference>
<keyword evidence="2" id="KW-0862">Zinc</keyword>
<feature type="compositionally biased region" description="Polar residues" evidence="7">
    <location>
        <begin position="25"/>
        <end position="50"/>
    </location>
</feature>
<name>A0A8H4LE70_9HYPO</name>
<evidence type="ECO:0000313" key="10">
    <source>
        <dbReference type="Proteomes" id="UP000554235"/>
    </source>
</evidence>
<keyword evidence="10" id="KW-1185">Reference proteome</keyword>
<dbReference type="InterPro" id="IPR001138">
    <property type="entry name" value="Zn2Cys6_DnaBD"/>
</dbReference>
<feature type="region of interest" description="Disordered" evidence="7">
    <location>
        <begin position="1"/>
        <end position="50"/>
    </location>
</feature>
<feature type="region of interest" description="Disordered" evidence="7">
    <location>
        <begin position="125"/>
        <end position="155"/>
    </location>
</feature>
<dbReference type="PANTHER" id="PTHR36206:SF4">
    <property type="entry name" value="HYPOTHETICAL CONSERVED PROTEIN (EUROFUNG)-RELATED"/>
    <property type="match status" value="1"/>
</dbReference>
<sequence length="776" mass="85187">MAESWIKDESVSPPSAKAAARTDSKAPSTNINPTTVAPSNPSGSTDSASTITPVLPVLSTQPPYALHLAAPNTTLSLDIPYAESSSSNISPSSAGTPATPITGGGAVDVPAASSRASVSSAAATASSSDARSSSAGPAPSQFKPKRLRTSKPKVKTGCTNCKRIKCDEARPACTQCVRSNKVCTGYPPPSRSARPFEEIRIAPKPLPAGESQATSSSGIIPFHSDFQLPPRRARQRTILRTASPRAPSPSPTTYQPSLGLRVEPNEGYYFKIFRSHTASELSGFFDNSFWTRRVLQECHSEDAIKCAVLALGALYQTLEQTAEPNLHTRPDLSADARMEAVTTHWQMAIKRYSDACNALVKLNSADQRSHKVLIMANVLLACFDSFIGDHRQAIHQIQTGLSLLERFRNQPRDRLLPATEEPVEEELVTIFTRLAIQAKSYDMAFHFPQPFSIRLSAQSQPSSPGSSRPASPPHEEPWSIPNTFTSVLEARVACDSLNARIMRYIEGLFAVKTDLKGTLPQSWRDYGVQFKTQIESWCHAFESIYQSRHSPSVSPQEKAGIASLKMLATNGQILYLMMFSDKESDFDAFLPQFQSMVDLGLEIVGDEERRAALRDCPNPEQCQHQQHGGWQNQGFFPGATFSAPHIKPRFAADLGIIAPLFVVATKCRDPGTRRRAIQLLRSSARREGMWDSEMVAHISTWVMDLEESEALAMGVEPLPSDGSTRPIPRTIPEEKRVMIRSVDFDLRARVAELQVGTRGLRPDLPDPKLRQTRLTW</sequence>
<feature type="compositionally biased region" description="Low complexity" evidence="7">
    <location>
        <begin position="84"/>
        <end position="107"/>
    </location>
</feature>
<evidence type="ECO:0000256" key="7">
    <source>
        <dbReference type="SAM" id="MobiDB-lite"/>
    </source>
</evidence>
<evidence type="ECO:0000256" key="2">
    <source>
        <dbReference type="ARBA" id="ARBA00022833"/>
    </source>
</evidence>
<dbReference type="AlphaFoldDB" id="A0A8H4LE70"/>
<evidence type="ECO:0000256" key="5">
    <source>
        <dbReference type="ARBA" id="ARBA00023163"/>
    </source>
</evidence>
<feature type="compositionally biased region" description="Basic residues" evidence="7">
    <location>
        <begin position="143"/>
        <end position="154"/>
    </location>
</feature>
<dbReference type="GO" id="GO:0008270">
    <property type="term" value="F:zinc ion binding"/>
    <property type="evidence" value="ECO:0007669"/>
    <property type="project" value="InterPro"/>
</dbReference>
<dbReference type="InterPro" id="IPR036864">
    <property type="entry name" value="Zn2-C6_fun-type_DNA-bd_sf"/>
</dbReference>
<keyword evidence="3" id="KW-0805">Transcription regulation</keyword>
<keyword evidence="6" id="KW-0539">Nucleus</keyword>
<keyword evidence="1" id="KW-0479">Metal-binding</keyword>
<dbReference type="InterPro" id="IPR052360">
    <property type="entry name" value="Transcr_Regulatory_Proteins"/>
</dbReference>
<feature type="region of interest" description="Disordered" evidence="7">
    <location>
        <begin position="82"/>
        <end position="107"/>
    </location>
</feature>
<feature type="compositionally biased region" description="Low complexity" evidence="7">
    <location>
        <begin position="125"/>
        <end position="140"/>
    </location>
</feature>
<proteinExistence type="predicted"/>
<protein>
    <submittedName>
        <fullName evidence="9">C6 zinc finger</fullName>
    </submittedName>
</protein>
<dbReference type="Pfam" id="PF00172">
    <property type="entry name" value="Zn_clus"/>
    <property type="match status" value="1"/>
</dbReference>
<organism evidence="9 10">
    <name type="scientific">Fusarium albosuccineum</name>
    <dbReference type="NCBI Taxonomy" id="1237068"/>
    <lineage>
        <taxon>Eukaryota</taxon>
        <taxon>Fungi</taxon>
        <taxon>Dikarya</taxon>
        <taxon>Ascomycota</taxon>
        <taxon>Pezizomycotina</taxon>
        <taxon>Sordariomycetes</taxon>
        <taxon>Hypocreomycetidae</taxon>
        <taxon>Hypocreales</taxon>
        <taxon>Nectriaceae</taxon>
        <taxon>Fusarium</taxon>
        <taxon>Fusarium decemcellulare species complex</taxon>
    </lineage>
</organism>
<feature type="compositionally biased region" description="Basic and acidic residues" evidence="7">
    <location>
        <begin position="1"/>
        <end position="10"/>
    </location>
</feature>
<dbReference type="PANTHER" id="PTHR36206">
    <property type="entry name" value="ASPERCRYPTIN BIOSYNTHESIS CLUSTER-SPECIFIC TRANSCRIPTION REGULATOR ATNN-RELATED"/>
    <property type="match status" value="1"/>
</dbReference>
<accession>A0A8H4LE70</accession>